<dbReference type="EC" id="1.14.11.2" evidence="9"/>
<protein>
    <submittedName>
        <fullName evidence="9">Prolyl 4-hydroxylase</fullName>
        <ecNumber evidence="9">1.14.11.2</ecNumber>
    </submittedName>
</protein>
<dbReference type="AlphaFoldDB" id="A0A7W6FPT6"/>
<evidence type="ECO:0000256" key="1">
    <source>
        <dbReference type="ARBA" id="ARBA00001961"/>
    </source>
</evidence>
<dbReference type="InterPro" id="IPR006620">
    <property type="entry name" value="Pro_4_hyd_alph"/>
</dbReference>
<dbReference type="InterPro" id="IPR005123">
    <property type="entry name" value="Oxoglu/Fe-dep_dioxygenase_dom"/>
</dbReference>
<evidence type="ECO:0000313" key="9">
    <source>
        <dbReference type="EMBL" id="MBB3926218.1"/>
    </source>
</evidence>
<dbReference type="Gene3D" id="2.60.120.620">
    <property type="entry name" value="q2cbj1_9rhob like domain"/>
    <property type="match status" value="1"/>
</dbReference>
<feature type="domain" description="Fe2OG dioxygenase" evidence="8">
    <location>
        <begin position="122"/>
        <end position="231"/>
    </location>
</feature>
<dbReference type="GO" id="GO:0004656">
    <property type="term" value="F:procollagen-proline 4-dioxygenase activity"/>
    <property type="evidence" value="ECO:0007669"/>
    <property type="project" value="UniProtKB-EC"/>
</dbReference>
<evidence type="ECO:0000259" key="8">
    <source>
        <dbReference type="PROSITE" id="PS51471"/>
    </source>
</evidence>
<evidence type="ECO:0000256" key="4">
    <source>
        <dbReference type="ARBA" id="ARBA00022964"/>
    </source>
</evidence>
<evidence type="ECO:0000256" key="3">
    <source>
        <dbReference type="ARBA" id="ARBA00022896"/>
    </source>
</evidence>
<evidence type="ECO:0000256" key="2">
    <source>
        <dbReference type="ARBA" id="ARBA00022723"/>
    </source>
</evidence>
<keyword evidence="3" id="KW-0847">Vitamin C</keyword>
<dbReference type="EMBL" id="JACIDT010000006">
    <property type="protein sequence ID" value="MBB3926218.1"/>
    <property type="molecule type" value="Genomic_DNA"/>
</dbReference>
<evidence type="ECO:0000256" key="6">
    <source>
        <dbReference type="ARBA" id="ARBA00023004"/>
    </source>
</evidence>
<dbReference type="Pfam" id="PF13640">
    <property type="entry name" value="2OG-FeII_Oxy_3"/>
    <property type="match status" value="1"/>
</dbReference>
<evidence type="ECO:0000256" key="5">
    <source>
        <dbReference type="ARBA" id="ARBA00023002"/>
    </source>
</evidence>
<organism evidence="9 10">
    <name type="scientific">Sphingobium jiangsuense</name>
    <dbReference type="NCBI Taxonomy" id="870476"/>
    <lineage>
        <taxon>Bacteria</taxon>
        <taxon>Pseudomonadati</taxon>
        <taxon>Pseudomonadota</taxon>
        <taxon>Alphaproteobacteria</taxon>
        <taxon>Sphingomonadales</taxon>
        <taxon>Sphingomonadaceae</taxon>
        <taxon>Sphingobium</taxon>
    </lineage>
</organism>
<comment type="cofactor">
    <cofactor evidence="1">
        <name>L-ascorbate</name>
        <dbReference type="ChEBI" id="CHEBI:38290"/>
    </cofactor>
</comment>
<keyword evidence="10" id="KW-1185">Reference proteome</keyword>
<proteinExistence type="predicted"/>
<name>A0A7W6FPT6_9SPHN</name>
<keyword evidence="2" id="KW-0479">Metal-binding</keyword>
<dbReference type="InterPro" id="IPR045054">
    <property type="entry name" value="P4HA-like"/>
</dbReference>
<gene>
    <name evidence="9" type="ORF">GGR43_001935</name>
</gene>
<dbReference type="InterPro" id="IPR044862">
    <property type="entry name" value="Pro_4_hyd_alph_FE2OG_OXY"/>
</dbReference>
<dbReference type="PROSITE" id="PS51471">
    <property type="entry name" value="FE2OG_OXY"/>
    <property type="match status" value="1"/>
</dbReference>
<keyword evidence="5 9" id="KW-0560">Oxidoreductase</keyword>
<dbReference type="Proteomes" id="UP000571950">
    <property type="component" value="Unassembled WGS sequence"/>
</dbReference>
<evidence type="ECO:0000256" key="7">
    <source>
        <dbReference type="SAM" id="MobiDB-lite"/>
    </source>
</evidence>
<keyword evidence="6" id="KW-0408">Iron</keyword>
<reference evidence="9 10" key="1">
    <citation type="submission" date="2020-08" db="EMBL/GenBank/DDBJ databases">
        <title>Genomic Encyclopedia of Type Strains, Phase IV (KMG-IV): sequencing the most valuable type-strain genomes for metagenomic binning, comparative biology and taxonomic classification.</title>
        <authorList>
            <person name="Goeker M."/>
        </authorList>
    </citation>
    <scope>NUCLEOTIDE SEQUENCE [LARGE SCALE GENOMIC DNA]</scope>
    <source>
        <strain evidence="9 10">DSM 26189</strain>
    </source>
</reference>
<comment type="caution">
    <text evidence="9">The sequence shown here is derived from an EMBL/GenBank/DDBJ whole genome shotgun (WGS) entry which is preliminary data.</text>
</comment>
<feature type="region of interest" description="Disordered" evidence="7">
    <location>
        <begin position="1"/>
        <end position="27"/>
    </location>
</feature>
<dbReference type="GO" id="GO:0005506">
    <property type="term" value="F:iron ion binding"/>
    <property type="evidence" value="ECO:0007669"/>
    <property type="project" value="InterPro"/>
</dbReference>
<dbReference type="RefSeq" id="WP_188071771.1">
    <property type="nucleotide sequence ID" value="NZ_BSPS01000019.1"/>
</dbReference>
<accession>A0A7W6FPT6</accession>
<dbReference type="GO" id="GO:0031418">
    <property type="term" value="F:L-ascorbic acid binding"/>
    <property type="evidence" value="ECO:0007669"/>
    <property type="project" value="UniProtKB-KW"/>
</dbReference>
<dbReference type="PANTHER" id="PTHR10869">
    <property type="entry name" value="PROLYL 4-HYDROXYLASE ALPHA SUBUNIT"/>
    <property type="match status" value="1"/>
</dbReference>
<evidence type="ECO:0000313" key="10">
    <source>
        <dbReference type="Proteomes" id="UP000571950"/>
    </source>
</evidence>
<dbReference type="SMART" id="SM00702">
    <property type="entry name" value="P4Hc"/>
    <property type="match status" value="1"/>
</dbReference>
<sequence>MFRRKPAPATDIDANTDDGDQPSRHRAQIGRKVAAKLSRNPMVARMESECLTLYMRDDFVSPAECAQLRAVIDAGARPSSLFSGTAEADYRTSDSCSMDPGEPPLDAIVARICALMGLDRAWGETIQGQRYQVGQEYKFHWDFFPVNTDYWPHMRAQGGQRCWTAMIYLNSVEAGGETCFPHAGLSVPPLEGRLLMWNNLREDGAPNQESLHSAQPVAAGAKYVLTQWFRERPWKARPE</sequence>
<keyword evidence="4" id="KW-0223">Dioxygenase</keyword>
<dbReference type="PANTHER" id="PTHR10869:SF246">
    <property type="entry name" value="TRANSMEMBRANE PROLYL 4-HYDROXYLASE"/>
    <property type="match status" value="1"/>
</dbReference>